<evidence type="ECO:0000259" key="1">
    <source>
        <dbReference type="Pfam" id="PF13976"/>
    </source>
</evidence>
<feature type="domain" description="GAG-pre-integrase" evidence="1">
    <location>
        <begin position="71"/>
        <end position="129"/>
    </location>
</feature>
<comment type="caution">
    <text evidence="2">The sequence shown here is derived from an EMBL/GenBank/DDBJ whole genome shotgun (WGS) entry which is preliminary data.</text>
</comment>
<dbReference type="EMBL" id="BAABME010001681">
    <property type="protein sequence ID" value="GAA0150909.1"/>
    <property type="molecule type" value="Genomic_DNA"/>
</dbReference>
<accession>A0AAV3PGZ4</accession>
<dbReference type="InterPro" id="IPR025724">
    <property type="entry name" value="GAG-pre-integrase_dom"/>
</dbReference>
<keyword evidence="3" id="KW-1185">Reference proteome</keyword>
<evidence type="ECO:0000313" key="2">
    <source>
        <dbReference type="EMBL" id="GAA0150909.1"/>
    </source>
</evidence>
<gene>
    <name evidence="2" type="ORF">LIER_09744</name>
</gene>
<sequence>MISADEFAKFILYQDSLKGSSTPTSALGHSGNQNTCLISSSSKFIIDTGATDHMSDLMSNEIISRGHECGGLYMLDMSKPTPLACSSVTSPYEAHCRLGHPSLSSLKKLCPQFIYVSILDCESCQFAKHHRVSSSPLVNK</sequence>
<evidence type="ECO:0000313" key="3">
    <source>
        <dbReference type="Proteomes" id="UP001454036"/>
    </source>
</evidence>
<dbReference type="Pfam" id="PF13976">
    <property type="entry name" value="gag_pre-integrs"/>
    <property type="match status" value="1"/>
</dbReference>
<dbReference type="AlphaFoldDB" id="A0AAV3PGZ4"/>
<reference evidence="2 3" key="1">
    <citation type="submission" date="2024-01" db="EMBL/GenBank/DDBJ databases">
        <title>The complete chloroplast genome sequence of Lithospermum erythrorhizon: insights into the phylogenetic relationship among Boraginaceae species and the maternal lineages of purple gromwells.</title>
        <authorList>
            <person name="Okada T."/>
            <person name="Watanabe K."/>
        </authorList>
    </citation>
    <scope>NUCLEOTIDE SEQUENCE [LARGE SCALE GENOMIC DNA]</scope>
</reference>
<dbReference type="Proteomes" id="UP001454036">
    <property type="component" value="Unassembled WGS sequence"/>
</dbReference>
<protein>
    <recommendedName>
        <fullName evidence="1">GAG-pre-integrase domain-containing protein</fullName>
    </recommendedName>
</protein>
<proteinExistence type="predicted"/>
<name>A0AAV3PGZ4_LITER</name>
<organism evidence="2 3">
    <name type="scientific">Lithospermum erythrorhizon</name>
    <name type="common">Purple gromwell</name>
    <name type="synonym">Lithospermum officinale var. erythrorhizon</name>
    <dbReference type="NCBI Taxonomy" id="34254"/>
    <lineage>
        <taxon>Eukaryota</taxon>
        <taxon>Viridiplantae</taxon>
        <taxon>Streptophyta</taxon>
        <taxon>Embryophyta</taxon>
        <taxon>Tracheophyta</taxon>
        <taxon>Spermatophyta</taxon>
        <taxon>Magnoliopsida</taxon>
        <taxon>eudicotyledons</taxon>
        <taxon>Gunneridae</taxon>
        <taxon>Pentapetalae</taxon>
        <taxon>asterids</taxon>
        <taxon>lamiids</taxon>
        <taxon>Boraginales</taxon>
        <taxon>Boraginaceae</taxon>
        <taxon>Boraginoideae</taxon>
        <taxon>Lithospermeae</taxon>
        <taxon>Lithospermum</taxon>
    </lineage>
</organism>